<organism evidence="2 3">
    <name type="scientific">Micromonospora endolithica</name>
    <dbReference type="NCBI Taxonomy" id="230091"/>
    <lineage>
        <taxon>Bacteria</taxon>
        <taxon>Bacillati</taxon>
        <taxon>Actinomycetota</taxon>
        <taxon>Actinomycetes</taxon>
        <taxon>Micromonosporales</taxon>
        <taxon>Micromonosporaceae</taxon>
        <taxon>Micromonospora</taxon>
    </lineage>
</organism>
<accession>A0A3A9ZSQ5</accession>
<sequence>MTAVAVTAFGLAWWLGLYLLARNPRQPVLCRAGVGLLAYALVLACDGLAVAAQGAVARRLTEVGGGLAHLPALAWTGVLLALLPEPVALRARLDRAWRLVAPVLGATLVALGATGSLTGAPARTVAGAAVLLPLLGVYVLVLRHRRALRPAGPAGVTVVVTLLLGLGLSLVLLPGDLLPRAVALGAVGLDLALLGVAVAAFDAFAEGETLRADMARSALAAGVATALFGGQVAVALLVAPRAGTAVVALLFGTVAAAIAVQVLASPFQNALDRLVFTGSPTVARTRAELRSAADALPRRDDATRLAALDEAEFARLTRRALSHYGDLGRLVASPLTAHPEIDKRLAARGVDDQPVERAAELKGLLLESIVRLKPRDGEFGTSAEWRYYNALYFSYVVGIRPYRRHVETRGLDTPGREALGWFRRDVPERTLHNWQNAAARLVATDLRSRL</sequence>
<dbReference type="EMBL" id="RBAK01000001">
    <property type="protein sequence ID" value="RKN51163.1"/>
    <property type="molecule type" value="Genomic_DNA"/>
</dbReference>
<dbReference type="AlphaFoldDB" id="A0A3A9ZSQ5"/>
<dbReference type="Proteomes" id="UP000281726">
    <property type="component" value="Unassembled WGS sequence"/>
</dbReference>
<evidence type="ECO:0000313" key="3">
    <source>
        <dbReference type="Proteomes" id="UP000281726"/>
    </source>
</evidence>
<feature type="transmembrane region" description="Helical" evidence="1">
    <location>
        <begin position="181"/>
        <end position="205"/>
    </location>
</feature>
<name>A0A3A9ZSQ5_9ACTN</name>
<feature type="transmembrane region" description="Helical" evidence="1">
    <location>
        <begin position="28"/>
        <end position="51"/>
    </location>
</feature>
<keyword evidence="1" id="KW-1133">Transmembrane helix</keyword>
<feature type="transmembrane region" description="Helical" evidence="1">
    <location>
        <begin position="6"/>
        <end position="21"/>
    </location>
</feature>
<keyword evidence="1" id="KW-0472">Membrane</keyword>
<dbReference type="RefSeq" id="WP_120725400.1">
    <property type="nucleotide sequence ID" value="NZ_RBAK01000001.1"/>
</dbReference>
<keyword evidence="1" id="KW-0812">Transmembrane</keyword>
<evidence type="ECO:0000256" key="1">
    <source>
        <dbReference type="SAM" id="Phobius"/>
    </source>
</evidence>
<protein>
    <submittedName>
        <fullName evidence="2">Uncharacterized protein</fullName>
    </submittedName>
</protein>
<proteinExistence type="predicted"/>
<feature type="transmembrane region" description="Helical" evidence="1">
    <location>
        <begin position="124"/>
        <end position="142"/>
    </location>
</feature>
<evidence type="ECO:0000313" key="2">
    <source>
        <dbReference type="EMBL" id="RKN51163.1"/>
    </source>
</evidence>
<feature type="transmembrane region" description="Helical" evidence="1">
    <location>
        <begin position="245"/>
        <end position="264"/>
    </location>
</feature>
<comment type="caution">
    <text evidence="2">The sequence shown here is derived from an EMBL/GenBank/DDBJ whole genome shotgun (WGS) entry which is preliminary data.</text>
</comment>
<reference evidence="2 3" key="1">
    <citation type="journal article" date="2004" name="Syst. Appl. Microbiol.">
        <title>Cryptoendolithic actinomycetes from antarctic sandstone rock samples: Micromonospora endolithica sp. nov. and two isolates related to Micromonospora coerulea Jensen 1932.</title>
        <authorList>
            <person name="Hirsch P."/>
            <person name="Mevs U."/>
            <person name="Kroppenstedt R.M."/>
            <person name="Schumann P."/>
            <person name="Stackebrandt E."/>
        </authorList>
    </citation>
    <scope>NUCLEOTIDE SEQUENCE [LARGE SCALE GENOMIC DNA]</scope>
    <source>
        <strain evidence="2 3">JCM 12677</strain>
    </source>
</reference>
<feature type="transmembrane region" description="Helical" evidence="1">
    <location>
        <begin position="154"/>
        <end position="175"/>
    </location>
</feature>
<feature type="transmembrane region" description="Helical" evidence="1">
    <location>
        <begin position="217"/>
        <end position="239"/>
    </location>
</feature>
<gene>
    <name evidence="2" type="ORF">D7223_05510</name>
</gene>
<feature type="transmembrane region" description="Helical" evidence="1">
    <location>
        <begin position="63"/>
        <end position="84"/>
    </location>
</feature>
<dbReference type="OrthoDB" id="3280889at2"/>
<feature type="transmembrane region" description="Helical" evidence="1">
    <location>
        <begin position="96"/>
        <end position="118"/>
    </location>
</feature>
<keyword evidence="3" id="KW-1185">Reference proteome</keyword>